<keyword evidence="7 14" id="KW-0812">Transmembrane</keyword>
<dbReference type="InterPro" id="IPR005467">
    <property type="entry name" value="His_kinase_dom"/>
</dbReference>
<dbReference type="PROSITE" id="PS50109">
    <property type="entry name" value="HIS_KIN"/>
    <property type="match status" value="1"/>
</dbReference>
<evidence type="ECO:0000256" key="9">
    <source>
        <dbReference type="ARBA" id="ARBA00022777"/>
    </source>
</evidence>
<sequence>MKKSGYRTIFHIYLIFFLSLLGAIIAAIGLFYLLVTVQTPSGTTIRSDWPKSFTEDFRSQIIFIDDKAQVKQTGIELLQENDVGLQILDHSGYEIFSYQKPERADDTYSNTELLYIYQTGQLKDSESTSFIGTVTNNGNDYAYILHFPMKISKVTMYLNADRFTGGKTIAILIVGMLFMIVLILGIIYGVWTTRIMSHLTASIREIATRSYLPVQSHGAFRNIYDSLNTLDTEIKASDRLREQTEKMRKEWIANITHDLKTPLSPIKGYAEMLQEHGTKTKEQCERYARIMLRNVAYMETLIDDLKLTYQLENGIIPLERQTQNFIRFIKELIIDILNNPEYERRTIHFEATEETVLISFDQTLLTRVFQNLITNAFVHGDENTEITLQISVFDTILQIVVSDNGKGMTAEETGLLFQRYYRGTNTEHKLEGTGLGLAITKSIVELHGGTISVSSIPGIGTAFQIQFPIN</sequence>
<dbReference type="GO" id="GO:0000155">
    <property type="term" value="F:phosphorelay sensor kinase activity"/>
    <property type="evidence" value="ECO:0007669"/>
    <property type="project" value="InterPro"/>
</dbReference>
<evidence type="ECO:0000259" key="15">
    <source>
        <dbReference type="PROSITE" id="PS50109"/>
    </source>
</evidence>
<comment type="caution">
    <text evidence="16">The sequence shown here is derived from an EMBL/GenBank/DDBJ whole genome shotgun (WGS) entry which is preliminary data.</text>
</comment>
<protein>
    <recommendedName>
        <fullName evidence="3">histidine kinase</fullName>
        <ecNumber evidence="3">2.7.13.3</ecNumber>
    </recommendedName>
</protein>
<dbReference type="InterPro" id="IPR003661">
    <property type="entry name" value="HisK_dim/P_dom"/>
</dbReference>
<evidence type="ECO:0000256" key="7">
    <source>
        <dbReference type="ARBA" id="ARBA00022692"/>
    </source>
</evidence>
<dbReference type="GO" id="GO:0005524">
    <property type="term" value="F:ATP binding"/>
    <property type="evidence" value="ECO:0007669"/>
    <property type="project" value="UniProtKB-KW"/>
</dbReference>
<evidence type="ECO:0000256" key="5">
    <source>
        <dbReference type="ARBA" id="ARBA00022553"/>
    </source>
</evidence>
<keyword evidence="9 16" id="KW-0418">Kinase</keyword>
<evidence type="ECO:0000256" key="6">
    <source>
        <dbReference type="ARBA" id="ARBA00022679"/>
    </source>
</evidence>
<feature type="domain" description="Histidine kinase" evidence="15">
    <location>
        <begin position="254"/>
        <end position="470"/>
    </location>
</feature>
<dbReference type="AlphaFoldDB" id="A0A644ZTP3"/>
<dbReference type="Gene3D" id="3.30.565.10">
    <property type="entry name" value="Histidine kinase-like ATPase, C-terminal domain"/>
    <property type="match status" value="1"/>
</dbReference>
<dbReference type="InterPro" id="IPR036097">
    <property type="entry name" value="HisK_dim/P_sf"/>
</dbReference>
<dbReference type="Gene3D" id="1.10.287.130">
    <property type="match status" value="1"/>
</dbReference>
<feature type="transmembrane region" description="Helical" evidence="14">
    <location>
        <begin position="169"/>
        <end position="191"/>
    </location>
</feature>
<keyword evidence="4" id="KW-1003">Cell membrane</keyword>
<evidence type="ECO:0000256" key="12">
    <source>
        <dbReference type="ARBA" id="ARBA00023012"/>
    </source>
</evidence>
<evidence type="ECO:0000256" key="13">
    <source>
        <dbReference type="ARBA" id="ARBA00023136"/>
    </source>
</evidence>
<proteinExistence type="predicted"/>
<dbReference type="PANTHER" id="PTHR45528">
    <property type="entry name" value="SENSOR HISTIDINE KINASE CPXA"/>
    <property type="match status" value="1"/>
</dbReference>
<dbReference type="SUPFAM" id="SSF55874">
    <property type="entry name" value="ATPase domain of HSP90 chaperone/DNA topoisomerase II/histidine kinase"/>
    <property type="match status" value="1"/>
</dbReference>
<dbReference type="SMART" id="SM00387">
    <property type="entry name" value="HATPase_c"/>
    <property type="match status" value="1"/>
</dbReference>
<evidence type="ECO:0000256" key="8">
    <source>
        <dbReference type="ARBA" id="ARBA00022741"/>
    </source>
</evidence>
<dbReference type="EC" id="2.7.13.3" evidence="3"/>
<evidence type="ECO:0000313" key="16">
    <source>
        <dbReference type="EMBL" id="MPM42013.1"/>
    </source>
</evidence>
<evidence type="ECO:0000256" key="1">
    <source>
        <dbReference type="ARBA" id="ARBA00000085"/>
    </source>
</evidence>
<evidence type="ECO:0000256" key="10">
    <source>
        <dbReference type="ARBA" id="ARBA00022840"/>
    </source>
</evidence>
<dbReference type="CDD" id="cd00082">
    <property type="entry name" value="HisKA"/>
    <property type="match status" value="1"/>
</dbReference>
<accession>A0A644ZTP3</accession>
<keyword evidence="6 16" id="KW-0808">Transferase</keyword>
<keyword evidence="10" id="KW-0067">ATP-binding</keyword>
<keyword evidence="11 14" id="KW-1133">Transmembrane helix</keyword>
<keyword evidence="5" id="KW-0597">Phosphoprotein</keyword>
<dbReference type="Pfam" id="PF02518">
    <property type="entry name" value="HATPase_c"/>
    <property type="match status" value="1"/>
</dbReference>
<dbReference type="PANTHER" id="PTHR45528:SF1">
    <property type="entry name" value="SENSOR HISTIDINE KINASE CPXA"/>
    <property type="match status" value="1"/>
</dbReference>
<feature type="transmembrane region" description="Helical" evidence="14">
    <location>
        <begin position="12"/>
        <end position="35"/>
    </location>
</feature>
<evidence type="ECO:0000256" key="3">
    <source>
        <dbReference type="ARBA" id="ARBA00012438"/>
    </source>
</evidence>
<dbReference type="SUPFAM" id="SSF47384">
    <property type="entry name" value="Homodimeric domain of signal transducing histidine kinase"/>
    <property type="match status" value="1"/>
</dbReference>
<evidence type="ECO:0000256" key="11">
    <source>
        <dbReference type="ARBA" id="ARBA00022989"/>
    </source>
</evidence>
<dbReference type="EMBL" id="VSSQ01009573">
    <property type="protein sequence ID" value="MPM42013.1"/>
    <property type="molecule type" value="Genomic_DNA"/>
</dbReference>
<evidence type="ECO:0000256" key="14">
    <source>
        <dbReference type="SAM" id="Phobius"/>
    </source>
</evidence>
<keyword evidence="12" id="KW-0902">Two-component regulatory system</keyword>
<organism evidence="16">
    <name type="scientific">bioreactor metagenome</name>
    <dbReference type="NCBI Taxonomy" id="1076179"/>
    <lineage>
        <taxon>unclassified sequences</taxon>
        <taxon>metagenomes</taxon>
        <taxon>ecological metagenomes</taxon>
    </lineage>
</organism>
<evidence type="ECO:0000256" key="4">
    <source>
        <dbReference type="ARBA" id="ARBA00022475"/>
    </source>
</evidence>
<dbReference type="FunFam" id="3.30.565.10:FF:000006">
    <property type="entry name" value="Sensor histidine kinase WalK"/>
    <property type="match status" value="1"/>
</dbReference>
<dbReference type="InterPro" id="IPR036890">
    <property type="entry name" value="HATPase_C_sf"/>
</dbReference>
<dbReference type="GO" id="GO:0005886">
    <property type="term" value="C:plasma membrane"/>
    <property type="evidence" value="ECO:0007669"/>
    <property type="project" value="UniProtKB-SubCell"/>
</dbReference>
<dbReference type="CDD" id="cd00075">
    <property type="entry name" value="HATPase"/>
    <property type="match status" value="1"/>
</dbReference>
<dbReference type="SMART" id="SM00388">
    <property type="entry name" value="HisKA"/>
    <property type="match status" value="1"/>
</dbReference>
<dbReference type="InterPro" id="IPR004358">
    <property type="entry name" value="Sig_transdc_His_kin-like_C"/>
</dbReference>
<name>A0A644ZTP3_9ZZZZ</name>
<keyword evidence="13 14" id="KW-0472">Membrane</keyword>
<evidence type="ECO:0000256" key="2">
    <source>
        <dbReference type="ARBA" id="ARBA00004651"/>
    </source>
</evidence>
<gene>
    <name evidence="16" type="primary">sasA_234</name>
    <name evidence="16" type="ORF">SDC9_88675</name>
</gene>
<comment type="catalytic activity">
    <reaction evidence="1">
        <text>ATP + protein L-histidine = ADP + protein N-phospho-L-histidine.</text>
        <dbReference type="EC" id="2.7.13.3"/>
    </reaction>
</comment>
<dbReference type="InterPro" id="IPR050398">
    <property type="entry name" value="HssS/ArlS-like"/>
</dbReference>
<dbReference type="PRINTS" id="PR00344">
    <property type="entry name" value="BCTRLSENSOR"/>
</dbReference>
<reference evidence="16" key="1">
    <citation type="submission" date="2019-08" db="EMBL/GenBank/DDBJ databases">
        <authorList>
            <person name="Kucharzyk K."/>
            <person name="Murdoch R.W."/>
            <person name="Higgins S."/>
            <person name="Loffler F."/>
        </authorList>
    </citation>
    <scope>NUCLEOTIDE SEQUENCE</scope>
</reference>
<dbReference type="InterPro" id="IPR003594">
    <property type="entry name" value="HATPase_dom"/>
</dbReference>
<keyword evidence="8" id="KW-0547">Nucleotide-binding</keyword>
<comment type="subcellular location">
    <subcellularLocation>
        <location evidence="2">Cell membrane</location>
        <topology evidence="2">Multi-pass membrane protein</topology>
    </subcellularLocation>
</comment>
<dbReference type="Pfam" id="PF00512">
    <property type="entry name" value="HisKA"/>
    <property type="match status" value="1"/>
</dbReference>